<dbReference type="GO" id="GO:0050909">
    <property type="term" value="P:sensory perception of taste"/>
    <property type="evidence" value="ECO:0007669"/>
    <property type="project" value="InterPro"/>
</dbReference>
<dbReference type="InterPro" id="IPR013604">
    <property type="entry name" value="7TM_chemorcpt"/>
</dbReference>
<feature type="transmembrane region" description="Helical" evidence="6">
    <location>
        <begin position="86"/>
        <end position="110"/>
    </location>
</feature>
<evidence type="ECO:0000256" key="6">
    <source>
        <dbReference type="RuleBase" id="RU363108"/>
    </source>
</evidence>
<evidence type="ECO:0000256" key="1">
    <source>
        <dbReference type="ARBA" id="ARBA00004651"/>
    </source>
</evidence>
<keyword evidence="4 6" id="KW-1133">Transmembrane helix</keyword>
<comment type="function">
    <text evidence="6">Gustatory receptor which mediates acceptance or avoidance behavior, depending on its substrates.</text>
</comment>
<sequence length="335" mass="38597">MDGSCVVNGSFRFLLTLSRLFGLAPIRFYPVEDGFRIELMKSSYYEYIFIVFLDSIHFTSLFFYIISSEITEDIHVISLVLRILDWIAQTMFLNIAILSSKVAVFARYFLIITIQVAQNLIELKSSFIKFEIHKYMETIKFELMDIIVDIKSDKKPKPPMCDICISVGALSKAFVSTCNTFFKYNTKDNVLAVILSLMFTVNLVGTVYNFAVTFTSADYEYEIMQSCLEFTWMIFHIFRAILYVEASYQMRKEVDIIRHQLGQLSELVTSDGKATPSEVDIFQLVVLGNYPETNPMGFFTVSRELLIPILSTFFTYGIFMIQISSILTKSNDIKH</sequence>
<reference evidence="7" key="1">
    <citation type="submission" date="2022-05" db="EMBL/GenBank/DDBJ databases">
        <authorList>
            <person name="Okamura Y."/>
        </authorList>
    </citation>
    <scope>NUCLEOTIDE SEQUENCE</scope>
</reference>
<accession>A0A9P0T5L3</accession>
<feature type="transmembrane region" description="Helical" evidence="6">
    <location>
        <begin position="44"/>
        <end position="66"/>
    </location>
</feature>
<protein>
    <recommendedName>
        <fullName evidence="6">Gustatory receptor</fullName>
    </recommendedName>
</protein>
<dbReference type="AlphaFoldDB" id="A0A9P0T5L3"/>
<evidence type="ECO:0000256" key="3">
    <source>
        <dbReference type="ARBA" id="ARBA00022692"/>
    </source>
</evidence>
<dbReference type="EMBL" id="CALOZG010000002">
    <property type="protein sequence ID" value="CAH3977665.1"/>
    <property type="molecule type" value="Genomic_DNA"/>
</dbReference>
<keyword evidence="6" id="KW-0675">Receptor</keyword>
<comment type="caution">
    <text evidence="7">The sequence shown here is derived from an EMBL/GenBank/DDBJ whole genome shotgun (WGS) entry which is preliminary data.</text>
</comment>
<keyword evidence="5 6" id="KW-0472">Membrane</keyword>
<evidence type="ECO:0000313" key="8">
    <source>
        <dbReference type="Proteomes" id="UP001152562"/>
    </source>
</evidence>
<dbReference type="GO" id="GO:0007165">
    <property type="term" value="P:signal transduction"/>
    <property type="evidence" value="ECO:0007669"/>
    <property type="project" value="UniProtKB-KW"/>
</dbReference>
<comment type="similarity">
    <text evidence="6">Belongs to the insect chemoreceptor superfamily. Gustatory receptor (GR) family.</text>
</comment>
<organism evidence="7 8">
    <name type="scientific">Pieris brassicae</name>
    <name type="common">White butterfly</name>
    <name type="synonym">Large white butterfly</name>
    <dbReference type="NCBI Taxonomy" id="7116"/>
    <lineage>
        <taxon>Eukaryota</taxon>
        <taxon>Metazoa</taxon>
        <taxon>Ecdysozoa</taxon>
        <taxon>Arthropoda</taxon>
        <taxon>Hexapoda</taxon>
        <taxon>Insecta</taxon>
        <taxon>Pterygota</taxon>
        <taxon>Neoptera</taxon>
        <taxon>Endopterygota</taxon>
        <taxon>Lepidoptera</taxon>
        <taxon>Glossata</taxon>
        <taxon>Ditrysia</taxon>
        <taxon>Papilionoidea</taxon>
        <taxon>Pieridae</taxon>
        <taxon>Pierinae</taxon>
        <taxon>Pieris</taxon>
    </lineage>
</organism>
<gene>
    <name evidence="7" type="ORF">PIBRA_LOCUS1872</name>
</gene>
<keyword evidence="3 6" id="KW-0812">Transmembrane</keyword>
<comment type="subcellular location">
    <subcellularLocation>
        <location evidence="1 6">Cell membrane</location>
        <topology evidence="1 6">Multi-pass membrane protein</topology>
    </subcellularLocation>
</comment>
<feature type="transmembrane region" description="Helical" evidence="6">
    <location>
        <begin position="305"/>
        <end position="327"/>
    </location>
</feature>
<evidence type="ECO:0000256" key="5">
    <source>
        <dbReference type="ARBA" id="ARBA00023136"/>
    </source>
</evidence>
<keyword evidence="8" id="KW-1185">Reference proteome</keyword>
<keyword evidence="2 6" id="KW-1003">Cell membrane</keyword>
<feature type="transmembrane region" description="Helical" evidence="6">
    <location>
        <begin position="190"/>
        <end position="211"/>
    </location>
</feature>
<proteinExistence type="inferred from homology"/>
<evidence type="ECO:0000256" key="2">
    <source>
        <dbReference type="ARBA" id="ARBA00022475"/>
    </source>
</evidence>
<evidence type="ECO:0000256" key="4">
    <source>
        <dbReference type="ARBA" id="ARBA00022989"/>
    </source>
</evidence>
<dbReference type="GO" id="GO:0005886">
    <property type="term" value="C:plasma membrane"/>
    <property type="evidence" value="ECO:0007669"/>
    <property type="project" value="UniProtKB-SubCell"/>
</dbReference>
<keyword evidence="6" id="KW-0807">Transducer</keyword>
<comment type="caution">
    <text evidence="6">Lacks conserved residue(s) required for the propagation of feature annotation.</text>
</comment>
<dbReference type="Pfam" id="PF08395">
    <property type="entry name" value="7tm_7"/>
    <property type="match status" value="1"/>
</dbReference>
<name>A0A9P0T5L3_PIEBR</name>
<dbReference type="Proteomes" id="UP001152562">
    <property type="component" value="Unassembled WGS sequence"/>
</dbReference>
<evidence type="ECO:0000313" key="7">
    <source>
        <dbReference type="EMBL" id="CAH3977665.1"/>
    </source>
</evidence>